<organism evidence="1 2">
    <name type="scientific">Mycobacterium kansasii ATCC 12478</name>
    <dbReference type="NCBI Taxonomy" id="557599"/>
    <lineage>
        <taxon>Bacteria</taxon>
        <taxon>Bacillati</taxon>
        <taxon>Actinomycetota</taxon>
        <taxon>Actinomycetes</taxon>
        <taxon>Mycobacteriales</taxon>
        <taxon>Mycobacteriaceae</taxon>
        <taxon>Mycobacterium</taxon>
    </lineage>
</organism>
<dbReference type="Proteomes" id="UP000017786">
    <property type="component" value="Chromosome"/>
</dbReference>
<dbReference type="SUPFAM" id="SSF64288">
    <property type="entry name" value="Chorismate lyase-like"/>
    <property type="match status" value="1"/>
</dbReference>
<dbReference type="GO" id="GO:0016829">
    <property type="term" value="F:lyase activity"/>
    <property type="evidence" value="ECO:0007669"/>
    <property type="project" value="UniProtKB-KW"/>
</dbReference>
<keyword evidence="1" id="KW-0670">Pyruvate</keyword>
<accession>U5WM27</accession>
<evidence type="ECO:0000313" key="2">
    <source>
        <dbReference type="Proteomes" id="UP000017786"/>
    </source>
</evidence>
<gene>
    <name evidence="1" type="ORF">MKAN_01105</name>
</gene>
<reference evidence="1 2" key="1">
    <citation type="submission" date="2013-10" db="EMBL/GenBank/DDBJ databases">
        <title>Genome sequence of Mycobacterium kansasii.</title>
        <authorList>
            <consortium name="McGill University Mycobacterium genome consortium"/>
            <person name="Veyrier F.J."/>
            <person name="Behr M.A."/>
        </authorList>
    </citation>
    <scope>NUCLEOTIDE SEQUENCE [LARGE SCALE GENOMIC DNA]</scope>
    <source>
        <strain evidence="1 2">ATCC 12478</strain>
    </source>
</reference>
<dbReference type="InterPro" id="IPR002800">
    <property type="entry name" value="Rv2949c-like"/>
</dbReference>
<dbReference type="OrthoDB" id="4742117at2"/>
<keyword evidence="1" id="KW-0456">Lyase</keyword>
<sequence length="195" mass="22100">MHWAGDRSENMTRTMLSDIDIRELDRDLQILLATNGTLTRILKIIADDEIVVEIINQQIHPTAPEIPDLERLPDSRILQRQTILKGLSSGEEFIAAEALIAMDLLPTAILRKLTETDHPIGELMVASCLEVFKETAEIWEGELPDWLVSTSERKSPAHAIARRYHMIVDGQSVIVLTEHFLPGIFRGRTMRNWAS</sequence>
<dbReference type="eggNOG" id="COG3161">
    <property type="taxonomic scope" value="Bacteria"/>
</dbReference>
<dbReference type="Pfam" id="PF01947">
    <property type="entry name" value="Rv2949c-like"/>
    <property type="match status" value="1"/>
</dbReference>
<evidence type="ECO:0000313" key="1">
    <source>
        <dbReference type="EMBL" id="AGZ49050.1"/>
    </source>
</evidence>
<dbReference type="AlphaFoldDB" id="U5WM27"/>
<protein>
    <submittedName>
        <fullName evidence="1">Chorismate pyruvate lyase</fullName>
    </submittedName>
</protein>
<dbReference type="Gene3D" id="3.40.1410.10">
    <property type="entry name" value="Chorismate lyase-like"/>
    <property type="match status" value="1"/>
</dbReference>
<dbReference type="KEGG" id="mkn:MKAN_01105"/>
<name>U5WM27_MYCKA</name>
<dbReference type="InterPro" id="IPR028978">
    <property type="entry name" value="Chorismate_lyase_/UTRA_dom_sf"/>
</dbReference>
<proteinExistence type="predicted"/>
<dbReference type="EMBL" id="CP006835">
    <property type="protein sequence ID" value="AGZ49050.1"/>
    <property type="molecule type" value="Genomic_DNA"/>
</dbReference>
<dbReference type="HOGENOM" id="CLU_107938_1_0_11"/>